<keyword evidence="2" id="KW-0472">Membrane</keyword>
<gene>
    <name evidence="3" type="ORF">SXIM_48480</name>
</gene>
<protein>
    <submittedName>
        <fullName evidence="3">Membrane protein</fullName>
    </submittedName>
</protein>
<dbReference type="Pfam" id="PF01663">
    <property type="entry name" value="Phosphodiest"/>
    <property type="match status" value="1"/>
</dbReference>
<proteinExistence type="predicted"/>
<dbReference type="InterPro" id="IPR017850">
    <property type="entry name" value="Alkaline_phosphatase_core_sf"/>
</dbReference>
<feature type="transmembrane region" description="Helical" evidence="2">
    <location>
        <begin position="61"/>
        <end position="87"/>
    </location>
</feature>
<dbReference type="SUPFAM" id="SSF53649">
    <property type="entry name" value="Alkaline phosphatase-like"/>
    <property type="match status" value="1"/>
</dbReference>
<dbReference type="HOGENOM" id="CLU_014010_0_0_11"/>
<evidence type="ECO:0000313" key="4">
    <source>
        <dbReference type="Proteomes" id="UP000034034"/>
    </source>
</evidence>
<dbReference type="Pfam" id="PF04020">
    <property type="entry name" value="Phage_holin_4_2"/>
    <property type="match status" value="1"/>
</dbReference>
<dbReference type="PATRIC" id="fig|408015.6.peg.4908"/>
<feature type="region of interest" description="Disordered" evidence="1">
    <location>
        <begin position="489"/>
        <end position="545"/>
    </location>
</feature>
<organism evidence="3 4">
    <name type="scientific">Streptomyces xiamenensis</name>
    <dbReference type="NCBI Taxonomy" id="408015"/>
    <lineage>
        <taxon>Bacteria</taxon>
        <taxon>Bacillati</taxon>
        <taxon>Actinomycetota</taxon>
        <taxon>Actinomycetes</taxon>
        <taxon>Kitasatosporales</taxon>
        <taxon>Streptomycetaceae</taxon>
        <taxon>Streptomyces</taxon>
    </lineage>
</organism>
<sequence length="735" mass="77290">MSDIGEGGDTSDREGRTVAGVRSGGAALLRVLVVWGVSAATMVVLAVILPDFRLQSPDGDSLTRVAATALLGAGAFGILSALVWPWLVRTLLLVPALALACLVFLLNGSLLLFALSLIPYGRGEASPQTAVIVAAVMSLTSSATSTWLAVRDQGAQRRRLHRMAPWGHPAGGWGRARAAGPDAAGVPRPAGTVFLQLDGIGHALLREAIAGDRPLMPSVAALCGTSHRLTRWRTDWSSQTGASQLGILHGSNEDVPAFRWYEKERGEVIVSNRPSSAAELQRRAAARAGHPGLLAADGASRGNLFTGGAGQAALVVSIAVRRGKGERSRAGYFAYFSDPAHAARTVLSFAAELVREIFQSVRARLRGVTPRVGRGGLYPMIRAFATVVERDVVTASVVGDILTGRTAVYADLVAYDEVAHHSGPRSPDVRQVLRRLDDCVATIGQAIAYAPRPYHLVLLSDHGQSQGEPFEAAYGHSLEELVRIGCGRPLAGEPRRARHKRRERRAESGAEARAVARSALHRPEEPPEPPEPVPGAAAGPEEERRRAPVVLGSGNLGLVSFPEIPGRATRSEIASRYPALLSTLAEHPGIGFVLVRDQRYGAVVLGGGGGEHRLVSGEIIGPDPLAPFGAGAAEAVLRTDRFPHTADLMINSSVDPVSGSIHAFEDQVGSHGGLGGEQSHAFLLSPHALSDPLSGEGEVAGGGELVGAESVHRVLRRWLAESAQLSGRTDAPSPA</sequence>
<reference evidence="3" key="1">
    <citation type="submission" date="2019-08" db="EMBL/GenBank/DDBJ databases">
        <title>Complete genome sequence of a mangrove-derived Streptomyces xiamenensis.</title>
        <authorList>
            <person name="Xu J."/>
        </authorList>
    </citation>
    <scope>NUCLEOTIDE SEQUENCE</scope>
    <source>
        <strain evidence="3">318</strain>
    </source>
</reference>
<keyword evidence="4" id="KW-1185">Reference proteome</keyword>
<dbReference type="STRING" id="408015.SXIM_48480"/>
<dbReference type="EMBL" id="CP009922">
    <property type="protein sequence ID" value="AKG46232.1"/>
    <property type="molecule type" value="Genomic_DNA"/>
</dbReference>
<dbReference type="KEGG" id="sxi:SXIM_48480"/>
<keyword evidence="2" id="KW-0812">Transmembrane</keyword>
<feature type="transmembrane region" description="Helical" evidence="2">
    <location>
        <begin position="27"/>
        <end position="49"/>
    </location>
</feature>
<dbReference type="Gene3D" id="3.40.720.10">
    <property type="entry name" value="Alkaline Phosphatase, subunit A"/>
    <property type="match status" value="1"/>
</dbReference>
<keyword evidence="2" id="KW-1133">Transmembrane helix</keyword>
<feature type="transmembrane region" description="Helical" evidence="2">
    <location>
        <begin position="93"/>
        <end position="118"/>
    </location>
</feature>
<evidence type="ECO:0000256" key="1">
    <source>
        <dbReference type="SAM" id="MobiDB-lite"/>
    </source>
</evidence>
<dbReference type="AlphaFoldDB" id="A0A0F7G172"/>
<dbReference type="Proteomes" id="UP000034034">
    <property type="component" value="Chromosome"/>
</dbReference>
<evidence type="ECO:0000313" key="3">
    <source>
        <dbReference type="EMBL" id="AKG46232.1"/>
    </source>
</evidence>
<accession>A0A0F7G172</accession>
<name>A0A0F7G172_9ACTN</name>
<dbReference type="InterPro" id="IPR007165">
    <property type="entry name" value="Phage_holin_4_2"/>
</dbReference>
<dbReference type="InterPro" id="IPR002591">
    <property type="entry name" value="Phosphodiest/P_Trfase"/>
</dbReference>
<evidence type="ECO:0000256" key="2">
    <source>
        <dbReference type="SAM" id="Phobius"/>
    </source>
</evidence>